<accession>A0A915EUR9</accession>
<evidence type="ECO:0000259" key="1">
    <source>
        <dbReference type="Pfam" id="PF25372"/>
    </source>
</evidence>
<dbReference type="Proteomes" id="UP000887562">
    <property type="component" value="Unplaced"/>
</dbReference>
<dbReference type="Pfam" id="PF25372">
    <property type="entry name" value="DUF7885"/>
    <property type="match status" value="1"/>
</dbReference>
<name>A0A915EUR9_9CEST</name>
<dbReference type="Gene3D" id="3.80.10.10">
    <property type="entry name" value="Ribonuclease Inhibitor"/>
    <property type="match status" value="1"/>
</dbReference>
<dbReference type="GO" id="GO:0019005">
    <property type="term" value="C:SCF ubiquitin ligase complex"/>
    <property type="evidence" value="ECO:0007669"/>
    <property type="project" value="TreeGrafter"/>
</dbReference>
<dbReference type="SMART" id="SM00367">
    <property type="entry name" value="LRR_CC"/>
    <property type="match status" value="8"/>
</dbReference>
<dbReference type="SUPFAM" id="SSF52047">
    <property type="entry name" value="RNI-like"/>
    <property type="match status" value="1"/>
</dbReference>
<dbReference type="InterPro" id="IPR057207">
    <property type="entry name" value="FBXL15_LRR"/>
</dbReference>
<dbReference type="AlphaFoldDB" id="A0A915EUR9"/>
<reference evidence="3" key="1">
    <citation type="submission" date="2022-11" db="UniProtKB">
        <authorList>
            <consortium name="WormBaseParasite"/>
        </authorList>
    </citation>
    <scope>IDENTIFICATION</scope>
</reference>
<protein>
    <submittedName>
        <fullName evidence="3">F-box/LRR-repeat protein 4</fullName>
    </submittedName>
</protein>
<evidence type="ECO:0000313" key="2">
    <source>
        <dbReference type="Proteomes" id="UP000887562"/>
    </source>
</evidence>
<dbReference type="InterPro" id="IPR032675">
    <property type="entry name" value="LRR_dom_sf"/>
</dbReference>
<dbReference type="WBParaSite" id="maker-E.canG7_contigs_5315-snap-gene-1.34-mRNA-1">
    <property type="protein sequence ID" value="maker-E.canG7_contigs_5315-snap-gene-1.34-mRNA-1"/>
    <property type="gene ID" value="EcG7_00206"/>
</dbReference>
<dbReference type="InterPro" id="IPR006553">
    <property type="entry name" value="Leu-rich_rpt_Cys-con_subtyp"/>
</dbReference>
<proteinExistence type="predicted"/>
<dbReference type="GO" id="GO:0031146">
    <property type="term" value="P:SCF-dependent proteasomal ubiquitin-dependent protein catabolic process"/>
    <property type="evidence" value="ECO:0007669"/>
    <property type="project" value="TreeGrafter"/>
</dbReference>
<dbReference type="PANTHER" id="PTHR13318:SF152">
    <property type="entry name" value="F-BOX_LRR-REPEAT PROTEIN 4"/>
    <property type="match status" value="1"/>
</dbReference>
<organism evidence="2 3">
    <name type="scientific">Echinococcus canadensis</name>
    <dbReference type="NCBI Taxonomy" id="519352"/>
    <lineage>
        <taxon>Eukaryota</taxon>
        <taxon>Metazoa</taxon>
        <taxon>Spiralia</taxon>
        <taxon>Lophotrochozoa</taxon>
        <taxon>Platyhelminthes</taxon>
        <taxon>Cestoda</taxon>
        <taxon>Eucestoda</taxon>
        <taxon>Cyclophyllidea</taxon>
        <taxon>Taeniidae</taxon>
        <taxon>Echinococcus</taxon>
        <taxon>Echinococcus canadensis group</taxon>
    </lineage>
</organism>
<evidence type="ECO:0000313" key="3">
    <source>
        <dbReference type="WBParaSite" id="maker-E.canG7_contigs_5315-snap-gene-1.34-mRNA-1"/>
    </source>
</evidence>
<dbReference type="PANTHER" id="PTHR13318">
    <property type="entry name" value="PARTNER OF PAIRED, ISOFORM B-RELATED"/>
    <property type="match status" value="1"/>
</dbReference>
<sequence>MDQKANYFAGTELFAKEVIECSSQYGEDGRTAFVAENLCGPPTIYPNFEDSTRSCAFLNYGSRWETYPGSLKQISGGPHAYSSTDYVDVFFERPLIVVRMKIYETFFPGAIVAIRACYRDQPTDNPVNARGMYWATLWQSTAHGGLSNLLSIDGENAIVSADSVKILRFGKARIFVPDLFNIPLVPTDLIRIEFDVRRCAYHTQLDAVQVEGYAPISDKEAEFRWKKRGRCRIISRKELEWYLSVIEEKNNEKRLALASLPSSNPQTPYADEVDDYPSDLLPLPQFSMETEYIQNSALCPISMGLCKFPSSLTSLALMHQTTLSFSENPCTRPINPLLCFPVWKPIPSDSLPNILCVSVSIKKIFRLFSPSPIFKKRLTSSTFHRLADETLSRLESINLQALWPTATDTALSVLSSRLHRSRNRTVSACERPRGRGTRSESAPVHYASWSSLTGQGVTHHTTLVCGGGAPPTDRVRASAFQNFDDSSQDVVSSRLRRLDISWCGNYQAISTYGFCQFLSDVGRNLTTLRLSSCQMVNDECLLQLINICGNLEELDLSSCRSVTSGGFIPLGRLIKLRWLSLYRTRVADAALHNLANLCQHLRHLNLGSCVSIEDADTIVEHITANNPVLESLVLWRCRNLTSFGVLRIAEHSPHLLRLDLGWCTGIESEPSNCLRELVTRCRKLRVLSLAAIRSVTPADVDVIANSLYDSLVDLDLIGNALITQPCINRLLIHCRNLAFLDISHCPSISIFEALSLKATYNHCNIVFYHHTSVPSPPPATPMDFHFPQLLPPQHLPPLAFPGPQEDLDG</sequence>
<keyword evidence="2" id="KW-1185">Reference proteome</keyword>
<feature type="domain" description="F-box/LRR-repeat protein 15-like leucin rich repeat" evidence="1">
    <location>
        <begin position="509"/>
        <end position="663"/>
    </location>
</feature>